<evidence type="ECO:0000313" key="2">
    <source>
        <dbReference type="EMBL" id="EJT48984.1"/>
    </source>
</evidence>
<name>J6EWL0_TRIAS</name>
<comment type="caution">
    <text evidence="2">The sequence shown here is derived from an EMBL/GenBank/DDBJ whole genome shotgun (WGS) entry which is preliminary data.</text>
</comment>
<dbReference type="OrthoDB" id="2351920at2759"/>
<dbReference type="HOGENOM" id="CLU_1579621_0_0_1"/>
<reference evidence="2 3" key="1">
    <citation type="journal article" date="2012" name="Eukaryot. Cell">
        <title>Draft genome sequence of CBS 2479, the standard type strain of Trichosporon asahii.</title>
        <authorList>
            <person name="Yang R.Y."/>
            <person name="Li H.T."/>
            <person name="Zhu H."/>
            <person name="Zhou G.P."/>
            <person name="Wang M."/>
            <person name="Wang L."/>
        </authorList>
    </citation>
    <scope>NUCLEOTIDE SEQUENCE [LARGE SCALE GENOMIC DNA]</scope>
    <source>
        <strain evidence="3">ATCC 90039 / CBS 2479 / JCM 2466 / KCTC 7840 / NCYC 2677 / UAMH 7654</strain>
    </source>
</reference>
<feature type="region of interest" description="Disordered" evidence="1">
    <location>
        <begin position="84"/>
        <end position="169"/>
    </location>
</feature>
<dbReference type="RefSeq" id="XP_014180378.1">
    <property type="nucleotide sequence ID" value="XM_014324903.1"/>
</dbReference>
<dbReference type="VEuPathDB" id="FungiDB:A1Q1_01895"/>
<feature type="compositionally biased region" description="Low complexity" evidence="1">
    <location>
        <begin position="160"/>
        <end position="169"/>
    </location>
</feature>
<sequence length="169" mass="18444">MPGFEEDVAYPAYLDPPRPDADETLPSQVHPSYPFGRPKVGSKLGLTGPNAHGGASVSKQAGNLLLPNEREDVWTEMDMGAVLEKPDGKEVPPVMARPPSPGSPVLRPRHLPPPRSAHLRHHLERQRQATPPAPADPFDAPVPNETYAEEEMEDHHQDDNNNGNGQSPQ</sequence>
<dbReference type="AlphaFoldDB" id="J6EWL0"/>
<dbReference type="KEGG" id="tasa:A1Q1_01895"/>
<evidence type="ECO:0000313" key="3">
    <source>
        <dbReference type="Proteomes" id="UP000002748"/>
    </source>
</evidence>
<feature type="compositionally biased region" description="Basic residues" evidence="1">
    <location>
        <begin position="107"/>
        <end position="124"/>
    </location>
</feature>
<dbReference type="EMBL" id="ALBS01000182">
    <property type="protein sequence ID" value="EJT48984.1"/>
    <property type="molecule type" value="Genomic_DNA"/>
</dbReference>
<proteinExistence type="predicted"/>
<evidence type="ECO:0000256" key="1">
    <source>
        <dbReference type="SAM" id="MobiDB-lite"/>
    </source>
</evidence>
<dbReference type="Proteomes" id="UP000002748">
    <property type="component" value="Unassembled WGS sequence"/>
</dbReference>
<protein>
    <submittedName>
        <fullName evidence="2">Uncharacterized protein</fullName>
    </submittedName>
</protein>
<accession>J6EWL0</accession>
<dbReference type="GeneID" id="25985409"/>
<feature type="region of interest" description="Disordered" evidence="1">
    <location>
        <begin position="1"/>
        <end position="64"/>
    </location>
</feature>
<organism evidence="2 3">
    <name type="scientific">Trichosporon asahii var. asahii (strain ATCC 90039 / CBS 2479 / JCM 2466 / KCTC 7840 / NBRC 103889/ NCYC 2677 / UAMH 7654)</name>
    <name type="common">Yeast</name>
    <dbReference type="NCBI Taxonomy" id="1186058"/>
    <lineage>
        <taxon>Eukaryota</taxon>
        <taxon>Fungi</taxon>
        <taxon>Dikarya</taxon>
        <taxon>Basidiomycota</taxon>
        <taxon>Agaricomycotina</taxon>
        <taxon>Tremellomycetes</taxon>
        <taxon>Trichosporonales</taxon>
        <taxon>Trichosporonaceae</taxon>
        <taxon>Trichosporon</taxon>
    </lineage>
</organism>
<gene>
    <name evidence="2" type="ORF">A1Q1_01895</name>
</gene>